<dbReference type="AlphaFoldDB" id="A0A923NBE9"/>
<comment type="subcellular location">
    <subcellularLocation>
        <location evidence="1">Membrane</location>
        <topology evidence="1">Multi-pass membrane protein</topology>
    </subcellularLocation>
</comment>
<dbReference type="Pfam" id="PF01595">
    <property type="entry name" value="CNNM"/>
    <property type="match status" value="1"/>
</dbReference>
<protein>
    <submittedName>
        <fullName evidence="13">HlyC/CorC family transporter</fullName>
    </submittedName>
</protein>
<feature type="transmembrane region" description="Helical" evidence="10">
    <location>
        <begin position="61"/>
        <end position="88"/>
    </location>
</feature>
<evidence type="ECO:0000256" key="6">
    <source>
        <dbReference type="ARBA" id="ARBA00023122"/>
    </source>
</evidence>
<reference evidence="13" key="1">
    <citation type="submission" date="2020-08" db="EMBL/GenBank/DDBJ databases">
        <authorList>
            <person name="Liu C."/>
            <person name="Sun Q."/>
        </authorList>
    </citation>
    <scope>NUCLEOTIDE SEQUENCE</scope>
    <source>
        <strain evidence="13">BX16</strain>
    </source>
</reference>
<evidence type="ECO:0000256" key="1">
    <source>
        <dbReference type="ARBA" id="ARBA00004141"/>
    </source>
</evidence>
<dbReference type="InterPro" id="IPR002550">
    <property type="entry name" value="CNNM"/>
</dbReference>
<dbReference type="CDD" id="cd04590">
    <property type="entry name" value="CBS_pair_CorC_HlyC_assoc"/>
    <property type="match status" value="1"/>
</dbReference>
<evidence type="ECO:0000259" key="12">
    <source>
        <dbReference type="PROSITE" id="PS51846"/>
    </source>
</evidence>
<dbReference type="InterPro" id="IPR005170">
    <property type="entry name" value="Transptr-assoc_dom"/>
</dbReference>
<dbReference type="Proteomes" id="UP000644115">
    <property type="component" value="Unassembled WGS sequence"/>
</dbReference>
<dbReference type="GO" id="GO:0050660">
    <property type="term" value="F:flavin adenine dinucleotide binding"/>
    <property type="evidence" value="ECO:0007669"/>
    <property type="project" value="InterPro"/>
</dbReference>
<dbReference type="GO" id="GO:0005886">
    <property type="term" value="C:plasma membrane"/>
    <property type="evidence" value="ECO:0007669"/>
    <property type="project" value="TreeGrafter"/>
</dbReference>
<dbReference type="PANTHER" id="PTHR22777:SF17">
    <property type="entry name" value="UPF0053 PROTEIN SLL0260"/>
    <property type="match status" value="1"/>
</dbReference>
<comment type="caution">
    <text evidence="13">The sequence shown here is derived from an EMBL/GenBank/DDBJ whole genome shotgun (WGS) entry which is preliminary data.</text>
</comment>
<dbReference type="FunFam" id="3.10.580.10:FF:000002">
    <property type="entry name" value="Magnesium/cobalt efflux protein CorC"/>
    <property type="match status" value="1"/>
</dbReference>
<dbReference type="InterPro" id="IPR044751">
    <property type="entry name" value="Ion_transp-like_CBS"/>
</dbReference>
<evidence type="ECO:0000256" key="3">
    <source>
        <dbReference type="ARBA" id="ARBA00022692"/>
    </source>
</evidence>
<evidence type="ECO:0000259" key="11">
    <source>
        <dbReference type="PROSITE" id="PS51371"/>
    </source>
</evidence>
<organism evidence="13 14">
    <name type="scientific">Lentihominibacter faecis</name>
    <dbReference type="NCBI Taxonomy" id="2764712"/>
    <lineage>
        <taxon>Bacteria</taxon>
        <taxon>Bacillati</taxon>
        <taxon>Bacillota</taxon>
        <taxon>Clostridia</taxon>
        <taxon>Peptostreptococcales</taxon>
        <taxon>Anaerovoracaceae</taxon>
        <taxon>Lentihominibacter</taxon>
    </lineage>
</organism>
<dbReference type="Pfam" id="PF00571">
    <property type="entry name" value="CBS"/>
    <property type="match status" value="2"/>
</dbReference>
<evidence type="ECO:0000256" key="4">
    <source>
        <dbReference type="ARBA" id="ARBA00022737"/>
    </source>
</evidence>
<feature type="domain" description="CBS" evidence="11">
    <location>
        <begin position="205"/>
        <end position="265"/>
    </location>
</feature>
<keyword evidence="5 9" id="KW-1133">Transmembrane helix</keyword>
<evidence type="ECO:0000256" key="7">
    <source>
        <dbReference type="ARBA" id="ARBA00023136"/>
    </source>
</evidence>
<dbReference type="EMBL" id="JACRWC010000048">
    <property type="protein sequence ID" value="MBC5999061.1"/>
    <property type="molecule type" value="Genomic_DNA"/>
</dbReference>
<dbReference type="Gene3D" id="3.30.465.10">
    <property type="match status" value="1"/>
</dbReference>
<feature type="transmembrane region" description="Helical" evidence="10">
    <location>
        <begin position="123"/>
        <end position="145"/>
    </location>
</feature>
<dbReference type="SUPFAM" id="SSF56176">
    <property type="entry name" value="FAD-binding/transporter-associated domain-like"/>
    <property type="match status" value="1"/>
</dbReference>
<dbReference type="PANTHER" id="PTHR22777">
    <property type="entry name" value="HEMOLYSIN-RELATED"/>
    <property type="match status" value="1"/>
</dbReference>
<feature type="domain" description="CBS" evidence="11">
    <location>
        <begin position="268"/>
        <end position="325"/>
    </location>
</feature>
<name>A0A923NBE9_9FIRM</name>
<feature type="domain" description="CNNM transmembrane" evidence="12">
    <location>
        <begin position="1"/>
        <end position="186"/>
    </location>
</feature>
<accession>A0A923NBE9</accession>
<keyword evidence="14" id="KW-1185">Reference proteome</keyword>
<evidence type="ECO:0000313" key="14">
    <source>
        <dbReference type="Proteomes" id="UP000644115"/>
    </source>
</evidence>
<evidence type="ECO:0000256" key="5">
    <source>
        <dbReference type="ARBA" id="ARBA00022989"/>
    </source>
</evidence>
<evidence type="ECO:0000256" key="2">
    <source>
        <dbReference type="ARBA" id="ARBA00006337"/>
    </source>
</evidence>
<evidence type="ECO:0000313" key="13">
    <source>
        <dbReference type="EMBL" id="MBC5999061.1"/>
    </source>
</evidence>
<dbReference type="InterPro" id="IPR036318">
    <property type="entry name" value="FAD-bd_PCMH-like_sf"/>
</dbReference>
<dbReference type="PROSITE" id="PS51371">
    <property type="entry name" value="CBS"/>
    <property type="match status" value="2"/>
</dbReference>
<dbReference type="PROSITE" id="PS51846">
    <property type="entry name" value="CNNM"/>
    <property type="match status" value="1"/>
</dbReference>
<dbReference type="RefSeq" id="WP_249286542.1">
    <property type="nucleotide sequence ID" value="NZ_JACRWC010000048.1"/>
</dbReference>
<evidence type="ECO:0000256" key="8">
    <source>
        <dbReference type="PROSITE-ProRule" id="PRU00703"/>
    </source>
</evidence>
<feature type="transmembrane region" description="Helical" evidence="10">
    <location>
        <begin position="6"/>
        <end position="29"/>
    </location>
</feature>
<feature type="transmembrane region" description="Helical" evidence="10">
    <location>
        <begin position="94"/>
        <end position="111"/>
    </location>
</feature>
<dbReference type="SMART" id="SM01091">
    <property type="entry name" value="CorC_HlyC"/>
    <property type="match status" value="1"/>
</dbReference>
<dbReference type="SUPFAM" id="SSF54631">
    <property type="entry name" value="CBS-domain pair"/>
    <property type="match status" value="1"/>
</dbReference>
<sequence>MSSQMALDIVVVVVLISFSAYFSATETAFTSANRIRMKNMAGDGNKKAERVLRLLSDYDKLLTTILVGNNIVNIGVTAFVTVICVDLFGAKGPTIATLFVAVVVLLFGEITPKSVAKEKAENFSMVSAPFITFLTTILTPVNFLFTKWKQFIAKIFKFHENEGISEDELMIMVEEAEEGGSLSREHGKLIENAIAFDHLTAEDVMTPRPKIEAVEIDCPLDELAGIFRRTGLSRLPVYEEDIDKIIGVINQKDFHNYLAWTGKNLSDYVMPVAFVSTTMRVSDLLRKMQQMKIHMAVVIDEYGGTEGLVTMEDIIEELVGEIFDEHDVVISQDIMPLQNGSFRIKGEANISKVFDYFDIEEEVQEANTVNGWVVMQLDRLPRKGDQFETIVDGKRLSVKVTKADDRRAKEINLMVEELQEEDL</sequence>
<keyword evidence="3 9" id="KW-0812">Transmembrane</keyword>
<dbReference type="InterPro" id="IPR000644">
    <property type="entry name" value="CBS_dom"/>
</dbReference>
<proteinExistence type="inferred from homology"/>
<evidence type="ECO:0000256" key="10">
    <source>
        <dbReference type="SAM" id="Phobius"/>
    </source>
</evidence>
<keyword evidence="7 9" id="KW-0472">Membrane</keyword>
<comment type="similarity">
    <text evidence="2">Belongs to the UPF0053 family.</text>
</comment>
<gene>
    <name evidence="13" type="ORF">H8876_03485</name>
</gene>
<keyword evidence="4" id="KW-0677">Repeat</keyword>
<dbReference type="InterPro" id="IPR016169">
    <property type="entry name" value="FAD-bd_PCMH_sub2"/>
</dbReference>
<dbReference type="Gene3D" id="3.10.580.10">
    <property type="entry name" value="CBS-domain"/>
    <property type="match status" value="1"/>
</dbReference>
<dbReference type="InterPro" id="IPR046342">
    <property type="entry name" value="CBS_dom_sf"/>
</dbReference>
<keyword evidence="6 8" id="KW-0129">CBS domain</keyword>
<dbReference type="SMART" id="SM00116">
    <property type="entry name" value="CBS"/>
    <property type="match status" value="2"/>
</dbReference>
<dbReference type="Pfam" id="PF03471">
    <property type="entry name" value="CorC_HlyC"/>
    <property type="match status" value="1"/>
</dbReference>
<evidence type="ECO:0000256" key="9">
    <source>
        <dbReference type="PROSITE-ProRule" id="PRU01193"/>
    </source>
</evidence>